<accession>A0ABV6R9Q7</accession>
<dbReference type="Proteomes" id="UP001589793">
    <property type="component" value="Unassembled WGS sequence"/>
</dbReference>
<evidence type="ECO:0008006" key="4">
    <source>
        <dbReference type="Google" id="ProtNLM"/>
    </source>
</evidence>
<dbReference type="EMBL" id="JBHLSV010000006">
    <property type="protein sequence ID" value="MFC0673712.1"/>
    <property type="molecule type" value="Genomic_DNA"/>
</dbReference>
<protein>
    <recommendedName>
        <fullName evidence="4">PepSY domain-containing protein</fullName>
    </recommendedName>
</protein>
<dbReference type="RefSeq" id="WP_376979493.1">
    <property type="nucleotide sequence ID" value="NZ_JBHLSV010000006.1"/>
</dbReference>
<dbReference type="Gene3D" id="3.30.505.20">
    <property type="match status" value="1"/>
</dbReference>
<name>A0ABV6R9Q7_9MICO</name>
<keyword evidence="3" id="KW-1185">Reference proteome</keyword>
<organism evidence="2 3">
    <name type="scientific">Brachybacterium hainanense</name>
    <dbReference type="NCBI Taxonomy" id="1541174"/>
    <lineage>
        <taxon>Bacteria</taxon>
        <taxon>Bacillati</taxon>
        <taxon>Actinomycetota</taxon>
        <taxon>Actinomycetes</taxon>
        <taxon>Micrococcales</taxon>
        <taxon>Dermabacteraceae</taxon>
        <taxon>Brachybacterium</taxon>
    </lineage>
</organism>
<evidence type="ECO:0000313" key="2">
    <source>
        <dbReference type="EMBL" id="MFC0673712.1"/>
    </source>
</evidence>
<evidence type="ECO:0000256" key="1">
    <source>
        <dbReference type="SAM" id="MobiDB-lite"/>
    </source>
</evidence>
<reference evidence="2 3" key="1">
    <citation type="submission" date="2024-09" db="EMBL/GenBank/DDBJ databases">
        <authorList>
            <person name="Sun Q."/>
            <person name="Mori K."/>
        </authorList>
    </citation>
    <scope>NUCLEOTIDE SEQUENCE [LARGE SCALE GENOMIC DNA]</scope>
    <source>
        <strain evidence="2 3">CICC 10874</strain>
    </source>
</reference>
<feature type="region of interest" description="Disordered" evidence="1">
    <location>
        <begin position="1"/>
        <end position="21"/>
    </location>
</feature>
<feature type="compositionally biased region" description="Low complexity" evidence="1">
    <location>
        <begin position="86"/>
        <end position="96"/>
    </location>
</feature>
<sequence length="238" mass="23057">MIDPVNPRTPQILLPTPSRGSHRLRGALLAGVAAALLAACGSGAPGDEGDIPAEGPQTTVSSPAASDGGGEDATASAQASDGGGTETAAPGAGTAAPAAGDIEALRTAAETATAEAGGEGALSIDVERDGIEVEVLLADGSDVDVRIASDGTATVGTPDAPDADDVPRAPLDLATLPDIAAAAQEAVTAETGQEGTIDAISSSDDTGVAYEVGLQVPGGDDVDVDLAEDLSVVRVDLS</sequence>
<gene>
    <name evidence="2" type="ORF">ACFFF6_07070</name>
</gene>
<proteinExistence type="predicted"/>
<comment type="caution">
    <text evidence="2">The sequence shown here is derived from an EMBL/GenBank/DDBJ whole genome shotgun (WGS) entry which is preliminary data.</text>
</comment>
<feature type="region of interest" description="Disordered" evidence="1">
    <location>
        <begin position="45"/>
        <end position="96"/>
    </location>
</feature>
<evidence type="ECO:0000313" key="3">
    <source>
        <dbReference type="Proteomes" id="UP001589793"/>
    </source>
</evidence>